<reference evidence="2" key="1">
    <citation type="submission" date="2021-01" db="EMBL/GenBank/DDBJ databases">
        <authorList>
            <person name="Corre E."/>
            <person name="Pelletier E."/>
            <person name="Niang G."/>
            <person name="Scheremetjew M."/>
            <person name="Finn R."/>
            <person name="Kale V."/>
            <person name="Holt S."/>
            <person name="Cochrane G."/>
            <person name="Meng A."/>
            <person name="Brown T."/>
            <person name="Cohen L."/>
        </authorList>
    </citation>
    <scope>NUCLEOTIDE SEQUENCE</scope>
    <source>
        <strain evidence="2">CCMP 2712</strain>
    </source>
</reference>
<name>A0A7S4JDN0_GUITH</name>
<feature type="coiled-coil region" evidence="1">
    <location>
        <begin position="365"/>
        <end position="409"/>
    </location>
</feature>
<accession>A0A7S4JDN0</accession>
<dbReference type="AlphaFoldDB" id="A0A7S4JDN0"/>
<evidence type="ECO:0000313" key="2">
    <source>
        <dbReference type="EMBL" id="CAE2260354.1"/>
    </source>
</evidence>
<proteinExistence type="predicted"/>
<protein>
    <submittedName>
        <fullName evidence="2">Uncharacterized protein</fullName>
    </submittedName>
</protein>
<sequence length="936" mass="108543">MNNEDWYDNIKETVRRDVANRSHDEEDTIHRMFDGIKTYLSKESSRHINQKYLIALLEEVEIACSKLFSFKSSTSSVHAQPTDESIGYRQGRATLKQKFIEFDDFASPLPLNFQSPEEAFRHLDRHKEERSRSTKSLSKIDSKMELKKKRLSQTNIRANLPHSAPGRPATSLGFLEGEISQEELPSSIISSLKQDFVSKQSQSFVPASSTIDSWPKMSIQHHQTAPLSEFQDLPKRRSYTSMIQKSLVVDDSSPVIPVYSSIQSSKVPADLEKILNYIDVEFSKRKCQADVYDESRYRIFDEALTRVIRTFKSWAPLLKMIQLELQSYVAFLTSECASHLQARDLARLSEAEQRARMVSLRQEMMQQHLEKEAEHAEEVDRLSSEIAALQETEVKLREKVAELRKMDEENIQKNKDINRQHQMVLKMYVKMQKDYQTVMTTTGSQNIEEFLQSYHNMVNINSVWELQNRFQDEKNEILSSKQEVVTKLKEAEVVVEKLSASLKDSTAHAFELITYNDSILFFLPAQFPECESFKFKNGRLHIEDAGSGKTKEATLKAALLCIRSAVNGINERYERAHSLYLETLKQLMLLTRETLPEWTATKMLPGRGGTEDVPAILQADGQVKNRNLAYQDVMAAAVATVEEIASQELEGDKWEILERVALSKGNSKARRSEWAYSFLDALRRYKQQNFWVRMCLRLFEGVVYPQVVRSMRDLFERFKEALKMKDAAVNKRESGRVPRRLFQSVIASFFDPSSKIFCGQVKSPERLKELLRCIEADSRLSYWGVSDKEIQYSKLLGPGKEGESSSFCERFLEQLYEERQEYIKDIVFSVQRSKPFHRDYLLFDEAFFAYRRVDPDAGRELVRSNLEAVMSPNERISVAEFQARMWPMHLYRLTPRSDERVERALRCRSRDLVVALRKIRSFLICLRVVHKISKGR</sequence>
<dbReference type="EMBL" id="HBKN01006140">
    <property type="protein sequence ID" value="CAE2260354.1"/>
    <property type="molecule type" value="Transcribed_RNA"/>
</dbReference>
<gene>
    <name evidence="2" type="ORF">GTHE00462_LOCUS4900</name>
</gene>
<keyword evidence="1" id="KW-0175">Coiled coil</keyword>
<evidence type="ECO:0000256" key="1">
    <source>
        <dbReference type="SAM" id="Coils"/>
    </source>
</evidence>
<organism evidence="2">
    <name type="scientific">Guillardia theta</name>
    <name type="common">Cryptophyte</name>
    <name type="synonym">Cryptomonas phi</name>
    <dbReference type="NCBI Taxonomy" id="55529"/>
    <lineage>
        <taxon>Eukaryota</taxon>
        <taxon>Cryptophyceae</taxon>
        <taxon>Pyrenomonadales</taxon>
        <taxon>Geminigeraceae</taxon>
        <taxon>Guillardia</taxon>
    </lineage>
</organism>